<feature type="non-terminal residue" evidence="1">
    <location>
        <position position="1"/>
    </location>
</feature>
<dbReference type="AlphaFoldDB" id="A0A392NHM8"/>
<evidence type="ECO:0000313" key="2">
    <source>
        <dbReference type="Proteomes" id="UP000265520"/>
    </source>
</evidence>
<dbReference type="Proteomes" id="UP000265520">
    <property type="component" value="Unassembled WGS sequence"/>
</dbReference>
<evidence type="ECO:0000313" key="1">
    <source>
        <dbReference type="EMBL" id="MCH98615.1"/>
    </source>
</evidence>
<protein>
    <submittedName>
        <fullName evidence="1">Uncharacterized protein</fullName>
    </submittedName>
</protein>
<accession>A0A392NHM8</accession>
<proteinExistence type="predicted"/>
<organism evidence="1 2">
    <name type="scientific">Trifolium medium</name>
    <dbReference type="NCBI Taxonomy" id="97028"/>
    <lineage>
        <taxon>Eukaryota</taxon>
        <taxon>Viridiplantae</taxon>
        <taxon>Streptophyta</taxon>
        <taxon>Embryophyta</taxon>
        <taxon>Tracheophyta</taxon>
        <taxon>Spermatophyta</taxon>
        <taxon>Magnoliopsida</taxon>
        <taxon>eudicotyledons</taxon>
        <taxon>Gunneridae</taxon>
        <taxon>Pentapetalae</taxon>
        <taxon>rosids</taxon>
        <taxon>fabids</taxon>
        <taxon>Fabales</taxon>
        <taxon>Fabaceae</taxon>
        <taxon>Papilionoideae</taxon>
        <taxon>50 kb inversion clade</taxon>
        <taxon>NPAAA clade</taxon>
        <taxon>Hologalegina</taxon>
        <taxon>IRL clade</taxon>
        <taxon>Trifolieae</taxon>
        <taxon>Trifolium</taxon>
    </lineage>
</organism>
<comment type="caution">
    <text evidence="1">The sequence shown here is derived from an EMBL/GenBank/DDBJ whole genome shotgun (WGS) entry which is preliminary data.</text>
</comment>
<name>A0A392NHM8_9FABA</name>
<keyword evidence="2" id="KW-1185">Reference proteome</keyword>
<sequence length="84" mass="9634">GWAKDCHPLNVDVMSLSLSLLRVLKALEKPTFKKPTRALDRLKFGSLSKAYITEERLSGHVARNVLVLLQLEMFEFKINNSLFF</sequence>
<reference evidence="1 2" key="1">
    <citation type="journal article" date="2018" name="Front. Plant Sci.">
        <title>Red Clover (Trifolium pratense) and Zigzag Clover (T. medium) - A Picture of Genomic Similarities and Differences.</title>
        <authorList>
            <person name="Dluhosova J."/>
            <person name="Istvanek J."/>
            <person name="Nedelnik J."/>
            <person name="Repkova J."/>
        </authorList>
    </citation>
    <scope>NUCLEOTIDE SEQUENCE [LARGE SCALE GENOMIC DNA]</scope>
    <source>
        <strain evidence="2">cv. 10/8</strain>
        <tissue evidence="1">Leaf</tissue>
    </source>
</reference>
<dbReference type="EMBL" id="LXQA010038103">
    <property type="protein sequence ID" value="MCH98615.1"/>
    <property type="molecule type" value="Genomic_DNA"/>
</dbReference>